<proteinExistence type="predicted"/>
<reference evidence="1" key="1">
    <citation type="submission" date="2020-01" db="EMBL/GenBank/DDBJ databases">
        <title>Genome Sequencing of Three Apophysomyces-Like Fungal Strains Confirms a Novel Fungal Genus in the Mucoromycota with divergent Burkholderia-like Endosymbiotic Bacteria.</title>
        <authorList>
            <person name="Stajich J.E."/>
            <person name="Macias A.M."/>
            <person name="Carter-House D."/>
            <person name="Lovett B."/>
            <person name="Kasson L.R."/>
            <person name="Berry K."/>
            <person name="Grigoriev I."/>
            <person name="Chang Y."/>
            <person name="Spatafora J."/>
            <person name="Kasson M.T."/>
        </authorList>
    </citation>
    <scope>NUCLEOTIDE SEQUENCE</scope>
    <source>
        <strain evidence="1">NRRL A-21654</strain>
    </source>
</reference>
<dbReference type="Proteomes" id="UP000605846">
    <property type="component" value="Unassembled WGS sequence"/>
</dbReference>
<dbReference type="OrthoDB" id="2249545at2759"/>
<organism evidence="1 2">
    <name type="scientific">Apophysomyces ossiformis</name>
    <dbReference type="NCBI Taxonomy" id="679940"/>
    <lineage>
        <taxon>Eukaryota</taxon>
        <taxon>Fungi</taxon>
        <taxon>Fungi incertae sedis</taxon>
        <taxon>Mucoromycota</taxon>
        <taxon>Mucoromycotina</taxon>
        <taxon>Mucoromycetes</taxon>
        <taxon>Mucorales</taxon>
        <taxon>Mucorineae</taxon>
        <taxon>Mucoraceae</taxon>
        <taxon>Apophysomyces</taxon>
    </lineage>
</organism>
<name>A0A8H7ES48_9FUNG</name>
<protein>
    <submittedName>
        <fullName evidence="1">Uncharacterized protein</fullName>
    </submittedName>
</protein>
<dbReference type="AlphaFoldDB" id="A0A8H7ES48"/>
<evidence type="ECO:0000313" key="2">
    <source>
        <dbReference type="Proteomes" id="UP000605846"/>
    </source>
</evidence>
<gene>
    <name evidence="1" type="ORF">EC973_006796</name>
</gene>
<sequence length="118" mass="13280">MILSQLAMAAPTQRCEGVDILYPTSNVAIDHHNEKTAYLVLGSKVRHAKLKKVELVHKKGEKDVSKQVFKGTSGLNRILALQQDLSGLDLPNQFWFSVDVEQNGQTCRYQSQTFKITH</sequence>
<evidence type="ECO:0000313" key="1">
    <source>
        <dbReference type="EMBL" id="KAF7728031.1"/>
    </source>
</evidence>
<keyword evidence="2" id="KW-1185">Reference proteome</keyword>
<accession>A0A8H7ES48</accession>
<comment type="caution">
    <text evidence="1">The sequence shown here is derived from an EMBL/GenBank/DDBJ whole genome shotgun (WGS) entry which is preliminary data.</text>
</comment>
<dbReference type="EMBL" id="JABAYA010000045">
    <property type="protein sequence ID" value="KAF7728031.1"/>
    <property type="molecule type" value="Genomic_DNA"/>
</dbReference>